<evidence type="ECO:0000313" key="1">
    <source>
        <dbReference type="EMBL" id="JAD35611.1"/>
    </source>
</evidence>
<sequence>MNKHRATQLWIPIKTRILKCIKLASSWNRPFEIIVGNVEFGEEIQIAECSWDCTREMII</sequence>
<protein>
    <submittedName>
        <fullName evidence="1">Uncharacterized protein</fullName>
    </submittedName>
</protein>
<reference evidence="1" key="2">
    <citation type="journal article" date="2015" name="Data Brief">
        <title>Shoot transcriptome of the giant reed, Arundo donax.</title>
        <authorList>
            <person name="Barrero R.A."/>
            <person name="Guerrero F.D."/>
            <person name="Moolhuijzen P."/>
            <person name="Goolsby J.A."/>
            <person name="Tidwell J."/>
            <person name="Bellgard S.E."/>
            <person name="Bellgard M.I."/>
        </authorList>
    </citation>
    <scope>NUCLEOTIDE SEQUENCE</scope>
    <source>
        <tissue evidence="1">Shoot tissue taken approximately 20 cm above the soil surface</tissue>
    </source>
</reference>
<name>A0A0A8ZA08_ARUDO</name>
<dbReference type="AlphaFoldDB" id="A0A0A8ZA08"/>
<proteinExistence type="predicted"/>
<organism evidence="1">
    <name type="scientific">Arundo donax</name>
    <name type="common">Giant reed</name>
    <name type="synonym">Donax arundinaceus</name>
    <dbReference type="NCBI Taxonomy" id="35708"/>
    <lineage>
        <taxon>Eukaryota</taxon>
        <taxon>Viridiplantae</taxon>
        <taxon>Streptophyta</taxon>
        <taxon>Embryophyta</taxon>
        <taxon>Tracheophyta</taxon>
        <taxon>Spermatophyta</taxon>
        <taxon>Magnoliopsida</taxon>
        <taxon>Liliopsida</taxon>
        <taxon>Poales</taxon>
        <taxon>Poaceae</taxon>
        <taxon>PACMAD clade</taxon>
        <taxon>Arundinoideae</taxon>
        <taxon>Arundineae</taxon>
        <taxon>Arundo</taxon>
    </lineage>
</organism>
<reference evidence="1" key="1">
    <citation type="submission" date="2014-09" db="EMBL/GenBank/DDBJ databases">
        <authorList>
            <person name="Magalhaes I.L.F."/>
            <person name="Oliveira U."/>
            <person name="Santos F.R."/>
            <person name="Vidigal T.H.D.A."/>
            <person name="Brescovit A.D."/>
            <person name="Santos A.J."/>
        </authorList>
    </citation>
    <scope>NUCLEOTIDE SEQUENCE</scope>
    <source>
        <tissue evidence="1">Shoot tissue taken approximately 20 cm above the soil surface</tissue>
    </source>
</reference>
<accession>A0A0A8ZA08</accession>
<dbReference type="EMBL" id="GBRH01262284">
    <property type="protein sequence ID" value="JAD35611.1"/>
    <property type="molecule type" value="Transcribed_RNA"/>
</dbReference>